<feature type="transmembrane region" description="Helical" evidence="8">
    <location>
        <begin position="79"/>
        <end position="98"/>
    </location>
</feature>
<keyword evidence="6" id="KW-0106">Calcium</keyword>
<evidence type="ECO:0008006" key="11">
    <source>
        <dbReference type="Google" id="ProtNLM"/>
    </source>
</evidence>
<keyword evidence="2 8" id="KW-0812">Transmembrane</keyword>
<comment type="caution">
    <text evidence="9">The sequence shown here is derived from an EMBL/GenBank/DDBJ whole genome shotgun (WGS) entry which is preliminary data.</text>
</comment>
<accession>A0A1F8H435</accession>
<comment type="subcellular location">
    <subcellularLocation>
        <location evidence="1">Membrane</location>
        <topology evidence="1">Multi-pass membrane protein</topology>
    </subcellularLocation>
</comment>
<feature type="transmembrane region" description="Helical" evidence="8">
    <location>
        <begin position="110"/>
        <end position="128"/>
    </location>
</feature>
<feature type="transmembrane region" description="Helical" evidence="8">
    <location>
        <begin position="54"/>
        <end position="73"/>
    </location>
</feature>
<feature type="transmembrane region" description="Helical" evidence="8">
    <location>
        <begin position="167"/>
        <end position="184"/>
    </location>
</feature>
<evidence type="ECO:0000313" key="10">
    <source>
        <dbReference type="Proteomes" id="UP000177494"/>
    </source>
</evidence>
<dbReference type="InterPro" id="IPR008901">
    <property type="entry name" value="ACER"/>
</dbReference>
<proteinExistence type="predicted"/>
<name>A0A1F8H435_9BACT</name>
<dbReference type="PANTHER" id="PTHR46187:SF1">
    <property type="entry name" value="ALKALINE PHYTOCERAMIDASE"/>
    <property type="match status" value="1"/>
</dbReference>
<evidence type="ECO:0000256" key="8">
    <source>
        <dbReference type="SAM" id="Phobius"/>
    </source>
</evidence>
<dbReference type="Proteomes" id="UP000177494">
    <property type="component" value="Unassembled WGS sequence"/>
</dbReference>
<sequence>MYENFVKPTIKYCEDNLPSYIAQPANSWSNLIFVFVGVYIFLKSRDHKNPLLKFIGPMAVLIGIFSFIYHASYTFVGQFLDLGSMYLLSSYLIILNLRRLNTEFFTTRKLFSIFSLLIFASFSATYFIRTINNFNIGLPIFALQILAVLILEWQLHKRNVNNYRTQNILIAFVIFIFAFILWNLDFLRIWCDANTFHLINGHALWHILNGISLLFIYFFYRQFD</sequence>
<protein>
    <recommendedName>
        <fullName evidence="11">Ceramidase</fullName>
    </recommendedName>
</protein>
<evidence type="ECO:0000256" key="5">
    <source>
        <dbReference type="ARBA" id="ARBA00023136"/>
    </source>
</evidence>
<dbReference type="GO" id="GO:0046514">
    <property type="term" value="P:ceramide catabolic process"/>
    <property type="evidence" value="ECO:0007669"/>
    <property type="project" value="TreeGrafter"/>
</dbReference>
<dbReference type="EMBL" id="MGKU01000020">
    <property type="protein sequence ID" value="OGN32344.1"/>
    <property type="molecule type" value="Genomic_DNA"/>
</dbReference>
<gene>
    <name evidence="9" type="ORF">A3I32_02930</name>
</gene>
<keyword evidence="3" id="KW-0378">Hydrolase</keyword>
<evidence type="ECO:0000256" key="3">
    <source>
        <dbReference type="ARBA" id="ARBA00022801"/>
    </source>
</evidence>
<evidence type="ECO:0000256" key="1">
    <source>
        <dbReference type="ARBA" id="ARBA00004141"/>
    </source>
</evidence>
<keyword evidence="5 8" id="KW-0472">Membrane</keyword>
<dbReference type="STRING" id="1802706.A3I32_02930"/>
<evidence type="ECO:0000313" key="9">
    <source>
        <dbReference type="EMBL" id="OGN32344.1"/>
    </source>
</evidence>
<dbReference type="GO" id="GO:0016811">
    <property type="term" value="F:hydrolase activity, acting on carbon-nitrogen (but not peptide) bonds, in linear amides"/>
    <property type="evidence" value="ECO:0007669"/>
    <property type="project" value="InterPro"/>
</dbReference>
<evidence type="ECO:0000256" key="2">
    <source>
        <dbReference type="ARBA" id="ARBA00022692"/>
    </source>
</evidence>
<keyword evidence="7" id="KW-0862">Zinc</keyword>
<dbReference type="AlphaFoldDB" id="A0A1F8H435"/>
<feature type="binding site" evidence="7">
    <location>
        <position position="70"/>
    </location>
    <ligand>
        <name>Zn(2+)</name>
        <dbReference type="ChEBI" id="CHEBI:29105"/>
        <note>catalytic</note>
    </ligand>
</feature>
<reference evidence="9 10" key="1">
    <citation type="journal article" date="2016" name="Nat. Commun.">
        <title>Thousands of microbial genomes shed light on interconnected biogeochemical processes in an aquifer system.</title>
        <authorList>
            <person name="Anantharaman K."/>
            <person name="Brown C.T."/>
            <person name="Hug L.A."/>
            <person name="Sharon I."/>
            <person name="Castelle C.J."/>
            <person name="Probst A.J."/>
            <person name="Thomas B.C."/>
            <person name="Singh A."/>
            <person name="Wilkins M.J."/>
            <person name="Karaoz U."/>
            <person name="Brodie E.L."/>
            <person name="Williams K.H."/>
            <person name="Hubbard S.S."/>
            <person name="Banfield J.F."/>
        </authorList>
    </citation>
    <scope>NUCLEOTIDE SEQUENCE [LARGE SCALE GENOMIC DNA]</scope>
</reference>
<evidence type="ECO:0000256" key="4">
    <source>
        <dbReference type="ARBA" id="ARBA00022989"/>
    </source>
</evidence>
<organism evidence="9 10">
    <name type="scientific">Candidatus Yanofskybacteria bacterium RIFCSPLOWO2_02_FULL_45_10</name>
    <dbReference type="NCBI Taxonomy" id="1802706"/>
    <lineage>
        <taxon>Bacteria</taxon>
        <taxon>Candidatus Yanofskyibacteriota</taxon>
    </lineage>
</organism>
<dbReference type="PANTHER" id="PTHR46187">
    <property type="entry name" value="ALKALINE CERAMIDASE 3"/>
    <property type="match status" value="1"/>
</dbReference>
<feature type="transmembrane region" description="Helical" evidence="8">
    <location>
        <begin position="204"/>
        <end position="220"/>
    </location>
</feature>
<evidence type="ECO:0000256" key="7">
    <source>
        <dbReference type="PIRSR" id="PIRSR608901-2"/>
    </source>
</evidence>
<feature type="transmembrane region" description="Helical" evidence="8">
    <location>
        <begin position="20"/>
        <end position="42"/>
    </location>
</feature>
<feature type="binding site" evidence="7">
    <location>
        <position position="206"/>
    </location>
    <ligand>
        <name>Zn(2+)</name>
        <dbReference type="ChEBI" id="CHEBI:29105"/>
        <note>catalytic</note>
    </ligand>
</feature>
<comment type="cofactor">
    <cofactor evidence="7">
        <name>Zn(2+)</name>
        <dbReference type="ChEBI" id="CHEBI:29105"/>
    </cofactor>
</comment>
<dbReference type="GO" id="GO:0046513">
    <property type="term" value="P:ceramide biosynthetic process"/>
    <property type="evidence" value="ECO:0007669"/>
    <property type="project" value="TreeGrafter"/>
</dbReference>
<feature type="binding site" evidence="6">
    <location>
        <position position="14"/>
    </location>
    <ligand>
        <name>Ca(2+)</name>
        <dbReference type="ChEBI" id="CHEBI:29108"/>
    </ligand>
</feature>
<feature type="binding site" evidence="7">
    <location>
        <position position="202"/>
    </location>
    <ligand>
        <name>Zn(2+)</name>
        <dbReference type="ChEBI" id="CHEBI:29105"/>
        <note>catalytic</note>
    </ligand>
</feature>
<keyword evidence="6" id="KW-0479">Metal-binding</keyword>
<dbReference type="Pfam" id="PF05875">
    <property type="entry name" value="Ceramidase"/>
    <property type="match status" value="1"/>
</dbReference>
<dbReference type="GO" id="GO:0046872">
    <property type="term" value="F:metal ion binding"/>
    <property type="evidence" value="ECO:0007669"/>
    <property type="project" value="UniProtKB-KW"/>
</dbReference>
<feature type="transmembrane region" description="Helical" evidence="8">
    <location>
        <begin position="134"/>
        <end position="155"/>
    </location>
</feature>
<keyword evidence="4 8" id="KW-1133">Transmembrane helix</keyword>
<feature type="binding site" evidence="6">
    <location>
        <position position="16"/>
    </location>
    <ligand>
        <name>Ca(2+)</name>
        <dbReference type="ChEBI" id="CHEBI:29108"/>
    </ligand>
</feature>
<evidence type="ECO:0000256" key="6">
    <source>
        <dbReference type="PIRSR" id="PIRSR608901-1"/>
    </source>
</evidence>
<dbReference type="GO" id="GO:0016020">
    <property type="term" value="C:membrane"/>
    <property type="evidence" value="ECO:0007669"/>
    <property type="project" value="UniProtKB-SubCell"/>
</dbReference>